<accession>A0A6J5MNR4</accession>
<evidence type="ECO:0000313" key="2">
    <source>
        <dbReference type="EMBL" id="CAB4148805.1"/>
    </source>
</evidence>
<reference evidence="2" key="1">
    <citation type="submission" date="2020-04" db="EMBL/GenBank/DDBJ databases">
        <authorList>
            <person name="Chiriac C."/>
            <person name="Salcher M."/>
            <person name="Ghai R."/>
            <person name="Kavagutti S V."/>
        </authorList>
    </citation>
    <scope>NUCLEOTIDE SEQUENCE</scope>
</reference>
<organism evidence="2">
    <name type="scientific">uncultured Caudovirales phage</name>
    <dbReference type="NCBI Taxonomy" id="2100421"/>
    <lineage>
        <taxon>Viruses</taxon>
        <taxon>Duplodnaviria</taxon>
        <taxon>Heunggongvirae</taxon>
        <taxon>Uroviricota</taxon>
        <taxon>Caudoviricetes</taxon>
        <taxon>Peduoviridae</taxon>
        <taxon>Maltschvirus</taxon>
        <taxon>Maltschvirus maltsch</taxon>
    </lineage>
</organism>
<sequence length="166" mass="18353">MKSIITSNFTHGFDNVSTLSASDAPLSANASRFSGLLASSLLLVIGAALCLMVFSLNSKTIDSSLALTQKPSMVSFKDYARLKIDSLEQYKCLSRLWGAESAWNPLARNGSHIGIPQGKSVYLSTVDGYKQIDWGLGYLAHRYKLDDEGYINACAAWEHFKKRNWH</sequence>
<proteinExistence type="predicted"/>
<gene>
    <name evidence="2" type="ORF">UFOVP537_26</name>
</gene>
<name>A0A6J5MNR4_9CAUD</name>
<keyword evidence="1" id="KW-1133">Transmembrane helix</keyword>
<evidence type="ECO:0000256" key="1">
    <source>
        <dbReference type="SAM" id="Phobius"/>
    </source>
</evidence>
<keyword evidence="1" id="KW-0812">Transmembrane</keyword>
<evidence type="ECO:0008006" key="3">
    <source>
        <dbReference type="Google" id="ProtNLM"/>
    </source>
</evidence>
<feature type="transmembrane region" description="Helical" evidence="1">
    <location>
        <begin position="33"/>
        <end position="54"/>
    </location>
</feature>
<dbReference type="EMBL" id="LR796503">
    <property type="protein sequence ID" value="CAB4148805.1"/>
    <property type="molecule type" value="Genomic_DNA"/>
</dbReference>
<protein>
    <recommendedName>
        <fullName evidence="3">Transglycosylase SLT domain-containing protein</fullName>
    </recommendedName>
</protein>
<keyword evidence="1" id="KW-0472">Membrane</keyword>